<feature type="non-terminal residue" evidence="1">
    <location>
        <position position="1"/>
    </location>
</feature>
<gene>
    <name evidence="1" type="ORF">S03H2_62139</name>
</gene>
<dbReference type="EMBL" id="BARU01040164">
    <property type="protein sequence ID" value="GAH88517.1"/>
    <property type="molecule type" value="Genomic_DNA"/>
</dbReference>
<protein>
    <submittedName>
        <fullName evidence="1">Uncharacterized protein</fullName>
    </submittedName>
</protein>
<evidence type="ECO:0000313" key="1">
    <source>
        <dbReference type="EMBL" id="GAH88517.1"/>
    </source>
</evidence>
<name>X1J3I6_9ZZZZ</name>
<reference evidence="1" key="1">
    <citation type="journal article" date="2014" name="Front. Microbiol.">
        <title>High frequency of phylogenetically diverse reductive dehalogenase-homologous genes in deep subseafloor sedimentary metagenomes.</title>
        <authorList>
            <person name="Kawai M."/>
            <person name="Futagami T."/>
            <person name="Toyoda A."/>
            <person name="Takaki Y."/>
            <person name="Nishi S."/>
            <person name="Hori S."/>
            <person name="Arai W."/>
            <person name="Tsubouchi T."/>
            <person name="Morono Y."/>
            <person name="Uchiyama I."/>
            <person name="Ito T."/>
            <person name="Fujiyama A."/>
            <person name="Inagaki F."/>
            <person name="Takami H."/>
        </authorList>
    </citation>
    <scope>NUCLEOTIDE SEQUENCE</scope>
    <source>
        <strain evidence="1">Expedition CK06-06</strain>
    </source>
</reference>
<proteinExistence type="predicted"/>
<sequence>NAPKEAIAKPIIFFLLNFSLKTTRAIIVISMGLIKQSENTGIDGPIKLIAE</sequence>
<accession>X1J3I6</accession>
<dbReference type="AlphaFoldDB" id="X1J3I6"/>
<comment type="caution">
    <text evidence="1">The sequence shown here is derived from an EMBL/GenBank/DDBJ whole genome shotgun (WGS) entry which is preliminary data.</text>
</comment>
<organism evidence="1">
    <name type="scientific">marine sediment metagenome</name>
    <dbReference type="NCBI Taxonomy" id="412755"/>
    <lineage>
        <taxon>unclassified sequences</taxon>
        <taxon>metagenomes</taxon>
        <taxon>ecological metagenomes</taxon>
    </lineage>
</organism>